<keyword evidence="8 16" id="KW-0808">Transferase</keyword>
<sequence>MNLVVDWGNSRLKAGWFDTTELVRTDHFGTAEAMLQALTTPGRPQPDQVIVSSTSRSEASIRQELARLTDTLYVFDNRMPVPIQNGYETPQTLGADRLAAAVGATALFPDRACLVLDLGTCLTADLVDDTGTFRGGLIAPGLHMRFQAMHEHTARLPLIENPLADADWPALTARTTRDALRSGVLNGLGFELNGLIGAHRDVWPDLAVLLCGGDGPVLRSRLKEPIFAVPELVLIGLNRILRHNVENLRTGRPANWK</sequence>
<dbReference type="InterPro" id="IPR043129">
    <property type="entry name" value="ATPase_NBD"/>
</dbReference>
<keyword evidence="11 16" id="KW-0067">ATP-binding</keyword>
<keyword evidence="18" id="KW-1185">Reference proteome</keyword>
<keyword evidence="12 16" id="KW-0630">Potassium</keyword>
<feature type="binding site" evidence="16">
    <location>
        <position position="176"/>
    </location>
    <ligand>
        <name>substrate</name>
    </ligand>
</feature>
<feature type="binding site" evidence="16">
    <location>
        <begin position="6"/>
        <end position="13"/>
    </location>
    <ligand>
        <name>ATP</name>
        <dbReference type="ChEBI" id="CHEBI:30616"/>
    </ligand>
</feature>
<evidence type="ECO:0000256" key="5">
    <source>
        <dbReference type="ARBA" id="ARBA00011738"/>
    </source>
</evidence>
<evidence type="ECO:0000256" key="1">
    <source>
        <dbReference type="ARBA" id="ARBA00001206"/>
    </source>
</evidence>
<feature type="binding site" evidence="16">
    <location>
        <position position="87"/>
    </location>
    <ligand>
        <name>substrate</name>
    </ligand>
</feature>
<dbReference type="PANTHER" id="PTHR34265:SF1">
    <property type="entry name" value="TYPE III PANTOTHENATE KINASE"/>
    <property type="match status" value="1"/>
</dbReference>
<evidence type="ECO:0000256" key="9">
    <source>
        <dbReference type="ARBA" id="ARBA00022741"/>
    </source>
</evidence>
<dbReference type="Pfam" id="PF03309">
    <property type="entry name" value="Pan_kinase"/>
    <property type="match status" value="1"/>
</dbReference>
<organism evidence="17 18">
    <name type="scientific">Spirosoma oryzae</name>
    <dbReference type="NCBI Taxonomy" id="1469603"/>
    <lineage>
        <taxon>Bacteria</taxon>
        <taxon>Pseudomonadati</taxon>
        <taxon>Bacteroidota</taxon>
        <taxon>Cytophagia</taxon>
        <taxon>Cytophagales</taxon>
        <taxon>Cytophagaceae</taxon>
        <taxon>Spirosoma</taxon>
    </lineage>
</organism>
<evidence type="ECO:0000256" key="4">
    <source>
        <dbReference type="ARBA" id="ARBA00005225"/>
    </source>
</evidence>
<evidence type="ECO:0000256" key="8">
    <source>
        <dbReference type="ARBA" id="ARBA00022679"/>
    </source>
</evidence>
<dbReference type="GO" id="GO:0046872">
    <property type="term" value="F:metal ion binding"/>
    <property type="evidence" value="ECO:0007669"/>
    <property type="project" value="UniProtKB-KW"/>
</dbReference>
<dbReference type="EC" id="2.7.1.33" evidence="6 16"/>
<comment type="function">
    <text evidence="16">Catalyzes the phosphorylation of pantothenate (Pan), the first step in CoA biosynthesis.</text>
</comment>
<evidence type="ECO:0000313" key="17">
    <source>
        <dbReference type="EMBL" id="PRY47352.1"/>
    </source>
</evidence>
<keyword evidence="7 16" id="KW-0963">Cytoplasm</keyword>
<evidence type="ECO:0000256" key="12">
    <source>
        <dbReference type="ARBA" id="ARBA00022958"/>
    </source>
</evidence>
<dbReference type="GO" id="GO:0005737">
    <property type="term" value="C:cytoplasm"/>
    <property type="evidence" value="ECO:0007669"/>
    <property type="project" value="UniProtKB-SubCell"/>
</dbReference>
<feature type="binding site" evidence="16">
    <location>
        <begin position="94"/>
        <end position="97"/>
    </location>
    <ligand>
        <name>substrate</name>
    </ligand>
</feature>
<gene>
    <name evidence="16" type="primary">coaX</name>
    <name evidence="17" type="ORF">CLV58_101420</name>
</gene>
<keyword evidence="9 16" id="KW-0547">Nucleotide-binding</keyword>
<evidence type="ECO:0000256" key="2">
    <source>
        <dbReference type="ARBA" id="ARBA00001958"/>
    </source>
</evidence>
<comment type="cofactor">
    <cofactor evidence="2">
        <name>K(+)</name>
        <dbReference type="ChEBI" id="CHEBI:29103"/>
    </cofactor>
</comment>
<evidence type="ECO:0000256" key="14">
    <source>
        <dbReference type="ARBA" id="ARBA00038036"/>
    </source>
</evidence>
<dbReference type="UniPathway" id="UPA00241">
    <property type="reaction ID" value="UER00352"/>
</dbReference>
<feature type="binding site" evidence="16">
    <location>
        <position position="117"/>
    </location>
    <ligand>
        <name>K(+)</name>
        <dbReference type="ChEBI" id="CHEBI:29103"/>
    </ligand>
</feature>
<proteinExistence type="inferred from homology"/>
<name>A0A2T0TNQ5_9BACT</name>
<evidence type="ECO:0000256" key="13">
    <source>
        <dbReference type="ARBA" id="ARBA00022993"/>
    </source>
</evidence>
<keyword evidence="16" id="KW-0479">Metal-binding</keyword>
<dbReference type="NCBIfam" id="TIGR00671">
    <property type="entry name" value="baf"/>
    <property type="match status" value="1"/>
</dbReference>
<feature type="active site" description="Proton acceptor" evidence="16">
    <location>
        <position position="96"/>
    </location>
</feature>
<dbReference type="GO" id="GO:0015937">
    <property type="term" value="P:coenzyme A biosynthetic process"/>
    <property type="evidence" value="ECO:0007669"/>
    <property type="project" value="UniProtKB-UniRule"/>
</dbReference>
<accession>A0A2T0TNQ5</accession>
<comment type="caution">
    <text evidence="17">The sequence shown here is derived from an EMBL/GenBank/DDBJ whole genome shotgun (WGS) entry which is preliminary data.</text>
</comment>
<dbReference type="OrthoDB" id="9804707at2"/>
<dbReference type="Gene3D" id="3.30.420.40">
    <property type="match status" value="2"/>
</dbReference>
<dbReference type="AlphaFoldDB" id="A0A2T0TNQ5"/>
<dbReference type="EMBL" id="PVTE01000001">
    <property type="protein sequence ID" value="PRY47352.1"/>
    <property type="molecule type" value="Genomic_DNA"/>
</dbReference>
<evidence type="ECO:0000256" key="6">
    <source>
        <dbReference type="ARBA" id="ARBA00012102"/>
    </source>
</evidence>
<evidence type="ECO:0000256" key="11">
    <source>
        <dbReference type="ARBA" id="ARBA00022840"/>
    </source>
</evidence>
<evidence type="ECO:0000256" key="7">
    <source>
        <dbReference type="ARBA" id="ARBA00022490"/>
    </source>
</evidence>
<evidence type="ECO:0000256" key="10">
    <source>
        <dbReference type="ARBA" id="ARBA00022777"/>
    </source>
</evidence>
<comment type="subcellular location">
    <subcellularLocation>
        <location evidence="3 16">Cytoplasm</location>
    </subcellularLocation>
</comment>
<protein>
    <recommendedName>
        <fullName evidence="15 16">Type III pantothenate kinase</fullName>
        <ecNumber evidence="6 16">2.7.1.33</ecNumber>
    </recommendedName>
    <alternativeName>
        <fullName evidence="16">PanK-III</fullName>
    </alternativeName>
    <alternativeName>
        <fullName evidence="16">Pantothenic acid kinase</fullName>
    </alternativeName>
</protein>
<comment type="subunit">
    <text evidence="5 16">Homodimer.</text>
</comment>
<dbReference type="SUPFAM" id="SSF53067">
    <property type="entry name" value="Actin-like ATPase domain"/>
    <property type="match status" value="2"/>
</dbReference>
<dbReference type="Proteomes" id="UP000238375">
    <property type="component" value="Unassembled WGS sequence"/>
</dbReference>
<dbReference type="GO" id="GO:0005524">
    <property type="term" value="F:ATP binding"/>
    <property type="evidence" value="ECO:0007669"/>
    <property type="project" value="UniProtKB-UniRule"/>
</dbReference>
<keyword evidence="10 16" id="KW-0418">Kinase</keyword>
<dbReference type="GO" id="GO:0004594">
    <property type="term" value="F:pantothenate kinase activity"/>
    <property type="evidence" value="ECO:0007669"/>
    <property type="project" value="UniProtKB-UniRule"/>
</dbReference>
<evidence type="ECO:0000256" key="16">
    <source>
        <dbReference type="HAMAP-Rule" id="MF_01274"/>
    </source>
</evidence>
<comment type="cofactor">
    <cofactor evidence="16">
        <name>NH4(+)</name>
        <dbReference type="ChEBI" id="CHEBI:28938"/>
    </cofactor>
    <cofactor evidence="16">
        <name>K(+)</name>
        <dbReference type="ChEBI" id="CHEBI:29103"/>
    </cofactor>
    <text evidence="16">A monovalent cation. Ammonium or potassium.</text>
</comment>
<dbReference type="InterPro" id="IPR004619">
    <property type="entry name" value="Type_III_PanK"/>
</dbReference>
<comment type="similarity">
    <text evidence="14 16">Belongs to the type III pantothenate kinase family.</text>
</comment>
<dbReference type="PANTHER" id="PTHR34265">
    <property type="entry name" value="TYPE III PANTOTHENATE KINASE"/>
    <property type="match status" value="1"/>
</dbReference>
<feature type="binding site" evidence="16">
    <location>
        <position position="120"/>
    </location>
    <ligand>
        <name>ATP</name>
        <dbReference type="ChEBI" id="CHEBI:30616"/>
    </ligand>
</feature>
<reference evidence="17 18" key="1">
    <citation type="submission" date="2018-03" db="EMBL/GenBank/DDBJ databases">
        <title>Genomic Encyclopedia of Archaeal and Bacterial Type Strains, Phase II (KMG-II): from individual species to whole genera.</title>
        <authorList>
            <person name="Goeker M."/>
        </authorList>
    </citation>
    <scope>NUCLEOTIDE SEQUENCE [LARGE SCALE GENOMIC DNA]</scope>
    <source>
        <strain evidence="17 18">DSM 28354</strain>
    </source>
</reference>
<comment type="catalytic activity">
    <reaction evidence="1 16">
        <text>(R)-pantothenate + ATP = (R)-4'-phosphopantothenate + ADP + H(+)</text>
        <dbReference type="Rhea" id="RHEA:16373"/>
        <dbReference type="ChEBI" id="CHEBI:10986"/>
        <dbReference type="ChEBI" id="CHEBI:15378"/>
        <dbReference type="ChEBI" id="CHEBI:29032"/>
        <dbReference type="ChEBI" id="CHEBI:30616"/>
        <dbReference type="ChEBI" id="CHEBI:456216"/>
        <dbReference type="EC" id="2.7.1.33"/>
    </reaction>
</comment>
<evidence type="ECO:0000256" key="3">
    <source>
        <dbReference type="ARBA" id="ARBA00004496"/>
    </source>
</evidence>
<dbReference type="HAMAP" id="MF_01274">
    <property type="entry name" value="Pantothen_kinase_3"/>
    <property type="match status" value="1"/>
</dbReference>
<evidence type="ECO:0000256" key="15">
    <source>
        <dbReference type="ARBA" id="ARBA00040883"/>
    </source>
</evidence>
<dbReference type="CDD" id="cd24015">
    <property type="entry name" value="ASKHA_NBD_PanK-III"/>
    <property type="match status" value="1"/>
</dbReference>
<evidence type="ECO:0000313" key="18">
    <source>
        <dbReference type="Proteomes" id="UP000238375"/>
    </source>
</evidence>
<keyword evidence="13 16" id="KW-0173">Coenzyme A biosynthesis</keyword>
<comment type="pathway">
    <text evidence="4 16">Cofactor biosynthesis; coenzyme A biosynthesis; CoA from (R)-pantothenate: step 1/5.</text>
</comment>